<proteinExistence type="predicted"/>
<feature type="chain" id="PRO_5005492414" evidence="2">
    <location>
        <begin position="33"/>
        <end position="147"/>
    </location>
</feature>
<organism evidence="4 5">
    <name type="scientific">Xanthomonas graminis pv. phlei</name>
    <dbReference type="NCBI Taxonomy" id="487906"/>
    <lineage>
        <taxon>Bacteria</taxon>
        <taxon>Pseudomonadati</taxon>
        <taxon>Pseudomonadota</taxon>
        <taxon>Gammaproteobacteria</taxon>
        <taxon>Lysobacterales</taxon>
        <taxon>Lysobacteraceae</taxon>
        <taxon>Xanthomonas</taxon>
        <taxon>Xanthomonas translucens group</taxon>
        <taxon>Xanthomonas graminis</taxon>
    </lineage>
</organism>
<accession>A0A0K2ZGC1</accession>
<evidence type="ECO:0000256" key="2">
    <source>
        <dbReference type="SAM" id="SignalP"/>
    </source>
</evidence>
<dbReference type="Gene3D" id="2.160.20.10">
    <property type="entry name" value="Single-stranded right-handed beta-helix, Pectin lyase-like"/>
    <property type="match status" value="1"/>
</dbReference>
<dbReference type="InterPro" id="IPR011050">
    <property type="entry name" value="Pectin_lyase_fold/virulence"/>
</dbReference>
<dbReference type="InterPro" id="IPR002022">
    <property type="entry name" value="Pec_lyase"/>
</dbReference>
<dbReference type="InterPro" id="IPR012334">
    <property type="entry name" value="Pectin_lyas_fold"/>
</dbReference>
<feature type="domain" description="Pectate lyase" evidence="3">
    <location>
        <begin position="35"/>
        <end position="147"/>
    </location>
</feature>
<evidence type="ECO:0000256" key="1">
    <source>
        <dbReference type="ARBA" id="ARBA00023239"/>
    </source>
</evidence>
<evidence type="ECO:0000313" key="5">
    <source>
        <dbReference type="Proteomes" id="UP000045978"/>
    </source>
</evidence>
<dbReference type="GO" id="GO:0016829">
    <property type="term" value="F:lyase activity"/>
    <property type="evidence" value="ECO:0007669"/>
    <property type="project" value="UniProtKB-KW"/>
</dbReference>
<dbReference type="Proteomes" id="UP000045978">
    <property type="component" value="Unassembled WGS sequence"/>
</dbReference>
<gene>
    <name evidence="4" type="ORF">XTPLMG730_0878</name>
</gene>
<dbReference type="Pfam" id="PF00544">
    <property type="entry name" value="Pectate_lyase_4"/>
    <property type="match status" value="1"/>
</dbReference>
<evidence type="ECO:0000313" key="4">
    <source>
        <dbReference type="EMBL" id="CTP84688.1"/>
    </source>
</evidence>
<name>A0A0K2ZGC1_9XANT</name>
<dbReference type="AlphaFoldDB" id="A0A0K2ZGC1"/>
<feature type="signal peptide" evidence="2">
    <location>
        <begin position="1"/>
        <end position="32"/>
    </location>
</feature>
<keyword evidence="1 4" id="KW-0456">Lyase</keyword>
<dbReference type="SUPFAM" id="SSF51126">
    <property type="entry name" value="Pectin lyase-like"/>
    <property type="match status" value="1"/>
</dbReference>
<keyword evidence="2" id="KW-0732">Signal</keyword>
<evidence type="ECO:0000259" key="3">
    <source>
        <dbReference type="Pfam" id="PF00544"/>
    </source>
</evidence>
<reference evidence="4 5" key="1">
    <citation type="submission" date="2015-07" db="EMBL/GenBank/DDBJ databases">
        <authorList>
            <person name="Noorani M."/>
        </authorList>
    </citation>
    <scope>NUCLEOTIDE SEQUENCE [LARGE SCALE GENOMIC DNA]</scope>
    <source>
        <strain evidence="4">LMG730</strain>
    </source>
</reference>
<sequence length="147" mass="14872">MNTHSLIAPPHTLAHTIALAVCLAGAAGSAYADASLEVASTGWATQNGGTKGGSKAAAANVYSVSSAAQLKAALKASVGSNGRIIKISGIIDVSAGTPYSTTADMKSRARLEVPTKTTLIGVGSNAQIREGYLYVKANDVITRNLTI</sequence>
<protein>
    <submittedName>
        <fullName evidence="4">Pectate lyase</fullName>
    </submittedName>
</protein>
<dbReference type="EMBL" id="CXOJ01000013">
    <property type="protein sequence ID" value="CTP84688.1"/>
    <property type="molecule type" value="Genomic_DNA"/>
</dbReference>